<name>A0A0L0T7Y8_ALLM3</name>
<reference evidence="3" key="2">
    <citation type="submission" date="2009-11" db="EMBL/GenBank/DDBJ databases">
        <title>The Genome Sequence of Allomyces macrogynus strain ATCC 38327.</title>
        <authorList>
            <consortium name="The Broad Institute Genome Sequencing Platform"/>
            <person name="Russ C."/>
            <person name="Cuomo C."/>
            <person name="Shea T."/>
            <person name="Young S.K."/>
            <person name="Zeng Q."/>
            <person name="Koehrsen M."/>
            <person name="Haas B."/>
            <person name="Borodovsky M."/>
            <person name="Guigo R."/>
            <person name="Alvarado L."/>
            <person name="Berlin A."/>
            <person name="Borenstein D."/>
            <person name="Chen Z."/>
            <person name="Engels R."/>
            <person name="Freedman E."/>
            <person name="Gellesch M."/>
            <person name="Goldberg J."/>
            <person name="Griggs A."/>
            <person name="Gujja S."/>
            <person name="Heiman D."/>
            <person name="Hepburn T."/>
            <person name="Howarth C."/>
            <person name="Jen D."/>
            <person name="Larson L."/>
            <person name="Lewis B."/>
            <person name="Mehta T."/>
            <person name="Park D."/>
            <person name="Pearson M."/>
            <person name="Roberts A."/>
            <person name="Saif S."/>
            <person name="Shenoy N."/>
            <person name="Sisk P."/>
            <person name="Stolte C."/>
            <person name="Sykes S."/>
            <person name="Walk T."/>
            <person name="White J."/>
            <person name="Yandava C."/>
            <person name="Burger G."/>
            <person name="Gray M.W."/>
            <person name="Holland P.W.H."/>
            <person name="King N."/>
            <person name="Lang F.B.F."/>
            <person name="Roger A.J."/>
            <person name="Ruiz-Trillo I."/>
            <person name="Lander E."/>
            <person name="Nusbaum C."/>
        </authorList>
    </citation>
    <scope>NUCLEOTIDE SEQUENCE [LARGE SCALE GENOMIC DNA]</scope>
    <source>
        <strain evidence="3">ATCC 38327</strain>
    </source>
</reference>
<evidence type="ECO:0000256" key="1">
    <source>
        <dbReference type="SAM" id="Phobius"/>
    </source>
</evidence>
<feature type="transmembrane region" description="Helical" evidence="1">
    <location>
        <begin position="87"/>
        <end position="105"/>
    </location>
</feature>
<feature type="transmembrane region" description="Helical" evidence="1">
    <location>
        <begin position="117"/>
        <end position="136"/>
    </location>
</feature>
<dbReference type="AlphaFoldDB" id="A0A0L0T7Y8"/>
<feature type="non-terminal residue" evidence="2">
    <location>
        <position position="1"/>
    </location>
</feature>
<keyword evidence="1" id="KW-0812">Transmembrane</keyword>
<evidence type="ECO:0000313" key="2">
    <source>
        <dbReference type="EMBL" id="KNE70835.1"/>
    </source>
</evidence>
<keyword evidence="3" id="KW-1185">Reference proteome</keyword>
<accession>A0A0L0T7Y8</accession>
<feature type="transmembrane region" description="Helical" evidence="1">
    <location>
        <begin position="12"/>
        <end position="33"/>
    </location>
</feature>
<keyword evidence="1" id="KW-0472">Membrane</keyword>
<feature type="transmembrane region" description="Helical" evidence="1">
    <location>
        <begin position="53"/>
        <end position="75"/>
    </location>
</feature>
<sequence length="259" mass="28539">MYQRQRSVPLRLEARYNIILATLSVIVELVIGWEHARVMLIDPGYQIPILVGWTVPCLWIRVVWTVVVQAIDLVIPYLPSVKWNGTRLLLFNTATFVAFVLQHVFAMYIESLNHNSILYAVQAINLIRQLLFFAVESGVTTQYYILGTSIVAVVVLAGGIAGPQPIRGPFMGVFLRILIAQVAGVLVARDVELLYRNFYLGNNLFAVPPVDDTGSSSGPTLALDASAQIKLNARSNAHVARSVPVLPDLMVDCTRGPGE</sequence>
<keyword evidence="1" id="KW-1133">Transmembrane helix</keyword>
<evidence type="ECO:0000313" key="3">
    <source>
        <dbReference type="Proteomes" id="UP000054350"/>
    </source>
</evidence>
<protein>
    <submittedName>
        <fullName evidence="2">Uncharacterized protein</fullName>
    </submittedName>
</protein>
<dbReference type="Proteomes" id="UP000054350">
    <property type="component" value="Unassembled WGS sequence"/>
</dbReference>
<reference evidence="2 3" key="1">
    <citation type="submission" date="2009-11" db="EMBL/GenBank/DDBJ databases">
        <title>Annotation of Allomyces macrogynus ATCC 38327.</title>
        <authorList>
            <consortium name="The Broad Institute Genome Sequencing Platform"/>
            <person name="Russ C."/>
            <person name="Cuomo C."/>
            <person name="Burger G."/>
            <person name="Gray M.W."/>
            <person name="Holland P.W.H."/>
            <person name="King N."/>
            <person name="Lang F.B.F."/>
            <person name="Roger A.J."/>
            <person name="Ruiz-Trillo I."/>
            <person name="Young S.K."/>
            <person name="Zeng Q."/>
            <person name="Gargeya S."/>
            <person name="Fitzgerald M."/>
            <person name="Haas B."/>
            <person name="Abouelleil A."/>
            <person name="Alvarado L."/>
            <person name="Arachchi H.M."/>
            <person name="Berlin A."/>
            <person name="Chapman S.B."/>
            <person name="Gearin G."/>
            <person name="Goldberg J."/>
            <person name="Griggs A."/>
            <person name="Gujja S."/>
            <person name="Hansen M."/>
            <person name="Heiman D."/>
            <person name="Howarth C."/>
            <person name="Larimer J."/>
            <person name="Lui A."/>
            <person name="MacDonald P.J.P."/>
            <person name="McCowen C."/>
            <person name="Montmayeur A."/>
            <person name="Murphy C."/>
            <person name="Neiman D."/>
            <person name="Pearson M."/>
            <person name="Priest M."/>
            <person name="Roberts A."/>
            <person name="Saif S."/>
            <person name="Shea T."/>
            <person name="Sisk P."/>
            <person name="Stolte C."/>
            <person name="Sykes S."/>
            <person name="Wortman J."/>
            <person name="Nusbaum C."/>
            <person name="Birren B."/>
        </authorList>
    </citation>
    <scope>NUCLEOTIDE SEQUENCE [LARGE SCALE GENOMIC DNA]</scope>
    <source>
        <strain evidence="2 3">ATCC 38327</strain>
    </source>
</reference>
<proteinExistence type="predicted"/>
<organism evidence="2 3">
    <name type="scientific">Allomyces macrogynus (strain ATCC 38327)</name>
    <name type="common">Allomyces javanicus var. macrogynus</name>
    <dbReference type="NCBI Taxonomy" id="578462"/>
    <lineage>
        <taxon>Eukaryota</taxon>
        <taxon>Fungi</taxon>
        <taxon>Fungi incertae sedis</taxon>
        <taxon>Blastocladiomycota</taxon>
        <taxon>Blastocladiomycetes</taxon>
        <taxon>Blastocladiales</taxon>
        <taxon>Blastocladiaceae</taxon>
        <taxon>Allomyces</taxon>
    </lineage>
</organism>
<dbReference type="VEuPathDB" id="FungiDB:AMAG_14948"/>
<dbReference type="EMBL" id="GG745368">
    <property type="protein sequence ID" value="KNE70835.1"/>
    <property type="molecule type" value="Genomic_DNA"/>
</dbReference>
<feature type="transmembrane region" description="Helical" evidence="1">
    <location>
        <begin position="143"/>
        <end position="162"/>
    </location>
</feature>
<dbReference type="OrthoDB" id="5592445at2759"/>
<gene>
    <name evidence="2" type="ORF">AMAG_14948</name>
</gene>